<dbReference type="InterPro" id="IPR002933">
    <property type="entry name" value="Peptidase_M20"/>
</dbReference>
<dbReference type="HAMAP" id="MF_01108">
    <property type="entry name" value="ArgE"/>
    <property type="match status" value="1"/>
</dbReference>
<dbReference type="NCBIfam" id="TIGR01892">
    <property type="entry name" value="AcOrn-deacetyl"/>
    <property type="match status" value="1"/>
</dbReference>
<dbReference type="InterPro" id="IPR010169">
    <property type="entry name" value="AcOrn-deacetyl"/>
</dbReference>
<dbReference type="GO" id="GO:0006526">
    <property type="term" value="P:L-arginine biosynthetic process"/>
    <property type="evidence" value="ECO:0007669"/>
    <property type="project" value="UniProtKB-KW"/>
</dbReference>
<dbReference type="PANTHER" id="PTHR43808">
    <property type="entry name" value="ACETYLORNITHINE DEACETYLASE"/>
    <property type="match status" value="1"/>
</dbReference>
<sequence length="387" mass="42238">MTTHSTRHSLSTLEMMRRLIAAPSVSSASVHHDQSNLVVIEQLHEWLEALGFNTEAMPVPGHPEKANLIATLGSGPGGLVLSGHTDTVPCDPELWRSDPFFLTERDNRLYGLGTCDMKGFFALAIEAAKHFLDQPLKQPLIILATADEESSMSGARALAEAGRPLARAAVIGEPTRLQPIRMHKGIIMESVRIQGRSGHSSDPSLGANALEAMHAVMSELLTLRSELQQKHRNAQFRVDIPTLNLGCIHGGDSSNRICGRCELEYDLRPLPGMSIDGLRNAISERLRPLNDRFGVKIETHSQFPGIPPFETPADSELVRLAERLTGHRAEAVAFGTEAPFLQSLGMDTIVMGPGSIDQAHQPDEYLALDQISPTVALLRNLIAHYCL</sequence>
<dbReference type="Gene3D" id="3.40.630.10">
    <property type="entry name" value="Zn peptidases"/>
    <property type="match status" value="1"/>
</dbReference>
<evidence type="ECO:0000313" key="12">
    <source>
        <dbReference type="EMBL" id="SEA71477.1"/>
    </source>
</evidence>
<dbReference type="STRING" id="1122198.SAMN02745729_10681"/>
<evidence type="ECO:0000256" key="1">
    <source>
        <dbReference type="ARBA" id="ARBA00001947"/>
    </source>
</evidence>
<evidence type="ECO:0000256" key="7">
    <source>
        <dbReference type="ARBA" id="ARBA00022723"/>
    </source>
</evidence>
<dbReference type="GO" id="GO:0008777">
    <property type="term" value="F:acetylornithine deacetylase activity"/>
    <property type="evidence" value="ECO:0007669"/>
    <property type="project" value="TreeGrafter"/>
</dbReference>
<comment type="subcellular location">
    <subcellularLocation>
        <location evidence="2">Cytoplasm</location>
    </subcellularLocation>
</comment>
<dbReference type="InterPro" id="IPR050072">
    <property type="entry name" value="Peptidase_M20A"/>
</dbReference>
<keyword evidence="5" id="KW-0055">Arginine biosynthesis</keyword>
<dbReference type="InterPro" id="IPR001261">
    <property type="entry name" value="ArgE/DapE_CS"/>
</dbReference>
<protein>
    <submittedName>
        <fullName evidence="12">Acetylornithine deacetylase</fullName>
    </submittedName>
</protein>
<keyword evidence="7" id="KW-0479">Metal-binding</keyword>
<dbReference type="PROSITE" id="PS00759">
    <property type="entry name" value="ARGE_DAPE_CPG2_2"/>
    <property type="match status" value="1"/>
</dbReference>
<dbReference type="InterPro" id="IPR036264">
    <property type="entry name" value="Bact_exopeptidase_dim_dom"/>
</dbReference>
<evidence type="ECO:0000313" key="13">
    <source>
        <dbReference type="Proteomes" id="UP000242469"/>
    </source>
</evidence>
<dbReference type="OrthoDB" id="3665926at2"/>
<dbReference type="InterPro" id="IPR011650">
    <property type="entry name" value="Peptidase_M20_dimer"/>
</dbReference>
<dbReference type="GO" id="GO:0005737">
    <property type="term" value="C:cytoplasm"/>
    <property type="evidence" value="ECO:0007669"/>
    <property type="project" value="UniProtKB-SubCell"/>
</dbReference>
<dbReference type="CDD" id="cd03894">
    <property type="entry name" value="M20_ArgE"/>
    <property type="match status" value="1"/>
</dbReference>
<dbReference type="AlphaFoldDB" id="A0A1H4DFV4"/>
<dbReference type="PANTHER" id="PTHR43808:SF1">
    <property type="entry name" value="ACETYLORNITHINE DEACETYLASE"/>
    <property type="match status" value="1"/>
</dbReference>
<keyword evidence="13" id="KW-1185">Reference proteome</keyword>
<comment type="similarity">
    <text evidence="3">Belongs to the peptidase M20A family. ArgE subfamily.</text>
</comment>
<keyword evidence="8" id="KW-0378">Hydrolase</keyword>
<proteinExistence type="inferred from homology"/>
<dbReference type="SUPFAM" id="SSF55031">
    <property type="entry name" value="Bacterial exopeptidase dimerisation domain"/>
    <property type="match status" value="1"/>
</dbReference>
<evidence type="ECO:0000256" key="10">
    <source>
        <dbReference type="ARBA" id="ARBA00023285"/>
    </source>
</evidence>
<evidence type="ECO:0000256" key="5">
    <source>
        <dbReference type="ARBA" id="ARBA00022571"/>
    </source>
</evidence>
<name>A0A1H4DFV4_9GAMM</name>
<dbReference type="EMBL" id="FNRJ01000006">
    <property type="protein sequence ID" value="SEA71477.1"/>
    <property type="molecule type" value="Genomic_DNA"/>
</dbReference>
<dbReference type="GO" id="GO:0046872">
    <property type="term" value="F:metal ion binding"/>
    <property type="evidence" value="ECO:0007669"/>
    <property type="project" value="UniProtKB-KW"/>
</dbReference>
<gene>
    <name evidence="12" type="ORF">SAMN02745729_10681</name>
</gene>
<comment type="cofactor">
    <cofactor evidence="1">
        <name>Zn(2+)</name>
        <dbReference type="ChEBI" id="CHEBI:29105"/>
    </cofactor>
</comment>
<dbReference type="NCBIfam" id="NF003474">
    <property type="entry name" value="PRK05111.1"/>
    <property type="match status" value="1"/>
</dbReference>
<dbReference type="Proteomes" id="UP000242469">
    <property type="component" value="Unassembled WGS sequence"/>
</dbReference>
<evidence type="ECO:0000259" key="11">
    <source>
        <dbReference type="Pfam" id="PF07687"/>
    </source>
</evidence>
<dbReference type="Pfam" id="PF07687">
    <property type="entry name" value="M20_dimer"/>
    <property type="match status" value="1"/>
</dbReference>
<keyword evidence="6" id="KW-0028">Amino-acid biosynthesis</keyword>
<evidence type="ECO:0000256" key="8">
    <source>
        <dbReference type="ARBA" id="ARBA00022801"/>
    </source>
</evidence>
<dbReference type="Pfam" id="PF01546">
    <property type="entry name" value="Peptidase_M20"/>
    <property type="match status" value="1"/>
</dbReference>
<evidence type="ECO:0000256" key="4">
    <source>
        <dbReference type="ARBA" id="ARBA00022490"/>
    </source>
</evidence>
<keyword evidence="4" id="KW-0963">Cytoplasm</keyword>
<keyword evidence="10" id="KW-0170">Cobalt</keyword>
<reference evidence="13" key="1">
    <citation type="submission" date="2016-10" db="EMBL/GenBank/DDBJ databases">
        <authorList>
            <person name="Varghese N."/>
            <person name="Submissions S."/>
        </authorList>
    </citation>
    <scope>NUCLEOTIDE SEQUENCE [LARGE SCALE GENOMIC DNA]</scope>
    <source>
        <strain evidence="13">DSM 11526</strain>
    </source>
</reference>
<accession>A0A1H4DFV4</accession>
<dbReference type="SUPFAM" id="SSF53187">
    <property type="entry name" value="Zn-dependent exopeptidases"/>
    <property type="match status" value="1"/>
</dbReference>
<feature type="domain" description="Peptidase M20 dimerisation" evidence="11">
    <location>
        <begin position="182"/>
        <end position="289"/>
    </location>
</feature>
<evidence type="ECO:0000256" key="3">
    <source>
        <dbReference type="ARBA" id="ARBA00005691"/>
    </source>
</evidence>
<dbReference type="RefSeq" id="WP_091826216.1">
    <property type="nucleotide sequence ID" value="NZ_FNRJ01000006.1"/>
</dbReference>
<dbReference type="Gene3D" id="3.30.70.360">
    <property type="match status" value="1"/>
</dbReference>
<evidence type="ECO:0000256" key="9">
    <source>
        <dbReference type="ARBA" id="ARBA00022833"/>
    </source>
</evidence>
<dbReference type="FunFam" id="3.30.70.360:FF:000003">
    <property type="entry name" value="Acetylornithine deacetylase"/>
    <property type="match status" value="1"/>
</dbReference>
<organism evidence="12 13">
    <name type="scientific">Marinobacterium iners DSM 11526</name>
    <dbReference type="NCBI Taxonomy" id="1122198"/>
    <lineage>
        <taxon>Bacteria</taxon>
        <taxon>Pseudomonadati</taxon>
        <taxon>Pseudomonadota</taxon>
        <taxon>Gammaproteobacteria</taxon>
        <taxon>Oceanospirillales</taxon>
        <taxon>Oceanospirillaceae</taxon>
        <taxon>Marinobacterium</taxon>
    </lineage>
</organism>
<keyword evidence="9" id="KW-0862">Zinc</keyword>
<evidence type="ECO:0000256" key="2">
    <source>
        <dbReference type="ARBA" id="ARBA00004496"/>
    </source>
</evidence>
<evidence type="ECO:0000256" key="6">
    <source>
        <dbReference type="ARBA" id="ARBA00022605"/>
    </source>
</evidence>